<dbReference type="Proteomes" id="UP000605986">
    <property type="component" value="Unassembled WGS sequence"/>
</dbReference>
<proteinExistence type="predicted"/>
<feature type="domain" description="DUF7924" evidence="1">
    <location>
        <begin position="104"/>
        <end position="292"/>
    </location>
</feature>
<evidence type="ECO:0000313" key="3">
    <source>
        <dbReference type="Proteomes" id="UP000605986"/>
    </source>
</evidence>
<dbReference type="InterPro" id="IPR057684">
    <property type="entry name" value="DUF7924"/>
</dbReference>
<dbReference type="Pfam" id="PF25545">
    <property type="entry name" value="DUF7924"/>
    <property type="match status" value="1"/>
</dbReference>
<evidence type="ECO:0000259" key="1">
    <source>
        <dbReference type="Pfam" id="PF25545"/>
    </source>
</evidence>
<keyword evidence="3" id="KW-1185">Reference proteome</keyword>
<sequence>MALPWLTNYIIYAPGLPYALWSSNCLRLKNLGIRYLQIMDAYDAMTLDIRETLCNIMALEGHTQMDMLRDPQECLKLCMMTKNCGWAETYLRTIECSSLGTSGAHMLRNTNQESINTWSFQNRRLVSKPDILYGWIPICATTKRVLPMPLIWACEGSAISGKALVYPFLIVNFGGNTIRNDEIIPDAAFECMKSASVAVRMVEKLKHRLAQHGYRDGGSHLGLSSVVFSIELNENTAQVYFTYAWDETTENVCLVANFIMSNDAHRQQCNILISRILHWGTTTRHQGIINAIGLIDVFMHSAWCYPTTLRRRALRTAVFDTLATSQDTFDSVFVFTDFSLMITSGSSVMAEYRAMAARRGCTFVPVTLICSKEENLHRLVSPERSIHGKLTDMDLVTHIRDNSVVHQSPTDGFRMELDLTDLQPDMAAHMIYEHVLKVCGSQEPSESCDVGLTMPQALSSGTIQQQPAEPDFLSS</sequence>
<organism evidence="2 3">
    <name type="scientific">Fusarium austroafricanum</name>
    <dbReference type="NCBI Taxonomy" id="2364996"/>
    <lineage>
        <taxon>Eukaryota</taxon>
        <taxon>Fungi</taxon>
        <taxon>Dikarya</taxon>
        <taxon>Ascomycota</taxon>
        <taxon>Pezizomycotina</taxon>
        <taxon>Sordariomycetes</taxon>
        <taxon>Hypocreomycetidae</taxon>
        <taxon>Hypocreales</taxon>
        <taxon>Nectriaceae</taxon>
        <taxon>Fusarium</taxon>
        <taxon>Fusarium concolor species complex</taxon>
    </lineage>
</organism>
<reference evidence="2" key="1">
    <citation type="submission" date="2020-01" db="EMBL/GenBank/DDBJ databases">
        <title>Identification and distribution of gene clusters putatively required for synthesis of sphingolipid metabolism inhibitors in phylogenetically diverse species of the filamentous fungus Fusarium.</title>
        <authorList>
            <person name="Kim H.-S."/>
            <person name="Busman M."/>
            <person name="Brown D.W."/>
            <person name="Divon H."/>
            <person name="Uhlig S."/>
            <person name="Proctor R.H."/>
        </authorList>
    </citation>
    <scope>NUCLEOTIDE SEQUENCE</scope>
    <source>
        <strain evidence="2">NRRL 53441</strain>
    </source>
</reference>
<gene>
    <name evidence="2" type="ORF">F53441_12641</name>
</gene>
<accession>A0A8H4NL62</accession>
<dbReference type="AlphaFoldDB" id="A0A8H4NL62"/>
<evidence type="ECO:0000313" key="2">
    <source>
        <dbReference type="EMBL" id="KAF4439260.1"/>
    </source>
</evidence>
<name>A0A8H4NL62_9HYPO</name>
<dbReference type="EMBL" id="JAADJG010000694">
    <property type="protein sequence ID" value="KAF4439260.1"/>
    <property type="molecule type" value="Genomic_DNA"/>
</dbReference>
<comment type="caution">
    <text evidence="2">The sequence shown here is derived from an EMBL/GenBank/DDBJ whole genome shotgun (WGS) entry which is preliminary data.</text>
</comment>
<dbReference type="OrthoDB" id="5098834at2759"/>
<protein>
    <submittedName>
        <fullName evidence="2">Aaa atpase family protein</fullName>
    </submittedName>
</protein>